<feature type="compositionally biased region" description="Low complexity" evidence="1">
    <location>
        <begin position="296"/>
        <end position="307"/>
    </location>
</feature>
<evidence type="ECO:0000256" key="1">
    <source>
        <dbReference type="SAM" id="MobiDB-lite"/>
    </source>
</evidence>
<dbReference type="EMBL" id="JARRAG010000005">
    <property type="protein sequence ID" value="MDG3008356.1"/>
    <property type="molecule type" value="Genomic_DNA"/>
</dbReference>
<evidence type="ECO:0000313" key="3">
    <source>
        <dbReference type="EMBL" id="MDG3008356.1"/>
    </source>
</evidence>
<name>A0ABT6FLA4_9BACT</name>
<evidence type="ECO:0000256" key="2">
    <source>
        <dbReference type="SAM" id="Phobius"/>
    </source>
</evidence>
<keyword evidence="2" id="KW-0472">Membrane</keyword>
<feature type="transmembrane region" description="Helical" evidence="2">
    <location>
        <begin position="136"/>
        <end position="155"/>
    </location>
</feature>
<dbReference type="RefSeq" id="WP_277864681.1">
    <property type="nucleotide sequence ID" value="NZ_JARRAG010000005.1"/>
</dbReference>
<protein>
    <recommendedName>
        <fullName evidence="5">Enediyne biosynthesis protein UnbU</fullName>
    </recommendedName>
</protein>
<keyword evidence="4" id="KW-1185">Reference proteome</keyword>
<dbReference type="Proteomes" id="UP001216907">
    <property type="component" value="Unassembled WGS sequence"/>
</dbReference>
<comment type="caution">
    <text evidence="3">The sequence shown here is derived from an EMBL/GenBank/DDBJ whole genome shotgun (WGS) entry which is preliminary data.</text>
</comment>
<keyword evidence="2" id="KW-1133">Transmembrane helix</keyword>
<accession>A0ABT6FLA4</accession>
<feature type="transmembrane region" description="Helical" evidence="2">
    <location>
        <begin position="167"/>
        <end position="184"/>
    </location>
</feature>
<evidence type="ECO:0000313" key="4">
    <source>
        <dbReference type="Proteomes" id="UP001216907"/>
    </source>
</evidence>
<reference evidence="3 4" key="1">
    <citation type="submission" date="2023-03" db="EMBL/GenBank/DDBJ databases">
        <title>Paludisphaera mucosa sp. nov. a novel planctomycete from northern fen.</title>
        <authorList>
            <person name="Ivanova A."/>
        </authorList>
    </citation>
    <scope>NUCLEOTIDE SEQUENCE [LARGE SCALE GENOMIC DNA]</scope>
    <source>
        <strain evidence="3 4">Pla2</strain>
    </source>
</reference>
<evidence type="ECO:0008006" key="5">
    <source>
        <dbReference type="Google" id="ProtNLM"/>
    </source>
</evidence>
<feature type="region of interest" description="Disordered" evidence="1">
    <location>
        <begin position="295"/>
        <end position="321"/>
    </location>
</feature>
<feature type="transmembrane region" description="Helical" evidence="2">
    <location>
        <begin position="105"/>
        <end position="124"/>
    </location>
</feature>
<proteinExistence type="predicted"/>
<feature type="transmembrane region" description="Helical" evidence="2">
    <location>
        <begin position="214"/>
        <end position="231"/>
    </location>
</feature>
<organism evidence="3 4">
    <name type="scientific">Paludisphaera mucosa</name>
    <dbReference type="NCBI Taxonomy" id="3030827"/>
    <lineage>
        <taxon>Bacteria</taxon>
        <taxon>Pseudomonadati</taxon>
        <taxon>Planctomycetota</taxon>
        <taxon>Planctomycetia</taxon>
        <taxon>Isosphaerales</taxon>
        <taxon>Isosphaeraceae</taxon>
        <taxon>Paludisphaera</taxon>
    </lineage>
</organism>
<sequence>MTQRTPATADGLRLAALRRFAAAITILNLLGHSILGFEQSWAQPLVALATAYLLELTLEAANAWSEDRPCRFAGGVGRYVDFLLPAHISGLAVAMLLYANDRLTPIAFAAAVAISSKSLVRVPVGSGVRHCLNPSNTGIAVTLLAFPWVGIAPPYQFTENLTGAGDWFLPLILVISGTFLNTRFTRKMPLIFGWLGGFVIQAVIRSQVGGTPLTATLLPMTGMAFLLFTFYMVTDPGTTPSSLGGQLLFGGAVAAVYGALTASHVVFGLFFSLLLVCSLRGAALAYSGRPRRRSPARATRASHASSPVTQVGAPVLETAER</sequence>
<gene>
    <name evidence="3" type="ORF">PZE19_31695</name>
</gene>
<keyword evidence="2" id="KW-0812">Transmembrane</keyword>
<feature type="transmembrane region" description="Helical" evidence="2">
    <location>
        <begin position="12"/>
        <end position="35"/>
    </location>
</feature>